<accession>A0A8S1ISR2</accession>
<dbReference type="InterPro" id="IPR010237">
    <property type="entry name" value="Pyr-5-nucltdase"/>
</dbReference>
<dbReference type="OrthoDB" id="1065058at2759"/>
<dbReference type="SFLD" id="SFLDS00003">
    <property type="entry name" value="Haloacid_Dehalogenase"/>
    <property type="match status" value="1"/>
</dbReference>
<evidence type="ECO:0008006" key="3">
    <source>
        <dbReference type="Google" id="ProtNLM"/>
    </source>
</evidence>
<dbReference type="PANTHER" id="PTHR12725:SF117">
    <property type="entry name" value="HALOACID DEHALOGENASE-LIKE HYDROLASE"/>
    <property type="match status" value="1"/>
</dbReference>
<dbReference type="PANTHER" id="PTHR12725">
    <property type="entry name" value="HALOACID DEHALOGENASE-LIKE HYDROLASE"/>
    <property type="match status" value="1"/>
</dbReference>
<dbReference type="Pfam" id="PF00702">
    <property type="entry name" value="Hydrolase"/>
    <property type="match status" value="1"/>
</dbReference>
<gene>
    <name evidence="1" type="ORF">OSTQU699_LOCUS1968</name>
</gene>
<dbReference type="InterPro" id="IPR036412">
    <property type="entry name" value="HAD-like_sf"/>
</dbReference>
<dbReference type="AlphaFoldDB" id="A0A8S1ISR2"/>
<organism evidence="1 2">
    <name type="scientific">Ostreobium quekettii</name>
    <dbReference type="NCBI Taxonomy" id="121088"/>
    <lineage>
        <taxon>Eukaryota</taxon>
        <taxon>Viridiplantae</taxon>
        <taxon>Chlorophyta</taxon>
        <taxon>core chlorophytes</taxon>
        <taxon>Ulvophyceae</taxon>
        <taxon>TCBD clade</taxon>
        <taxon>Bryopsidales</taxon>
        <taxon>Ostreobineae</taxon>
        <taxon>Ostreobiaceae</taxon>
        <taxon>Ostreobium</taxon>
    </lineage>
</organism>
<dbReference type="SFLD" id="SFLDG01129">
    <property type="entry name" value="C1.5:_HAD__Beta-PGM__Phosphata"/>
    <property type="match status" value="1"/>
</dbReference>
<proteinExistence type="predicted"/>
<dbReference type="InterPro" id="IPR006439">
    <property type="entry name" value="HAD-SF_hydro_IA"/>
</dbReference>
<dbReference type="InterPro" id="IPR023214">
    <property type="entry name" value="HAD_sf"/>
</dbReference>
<dbReference type="NCBIfam" id="TIGR01509">
    <property type="entry name" value="HAD-SF-IA-v3"/>
    <property type="match status" value="1"/>
</dbReference>
<dbReference type="EMBL" id="CAJHUC010000513">
    <property type="protein sequence ID" value="CAD7696607.1"/>
    <property type="molecule type" value="Genomic_DNA"/>
</dbReference>
<dbReference type="NCBIfam" id="TIGR01993">
    <property type="entry name" value="Pyr-5-nucltdase"/>
    <property type="match status" value="1"/>
</dbReference>
<name>A0A8S1ISR2_9CHLO</name>
<keyword evidence="2" id="KW-1185">Reference proteome</keyword>
<dbReference type="Gene3D" id="3.40.50.1000">
    <property type="entry name" value="HAD superfamily/HAD-like"/>
    <property type="match status" value="1"/>
</dbReference>
<reference evidence="1" key="1">
    <citation type="submission" date="2020-12" db="EMBL/GenBank/DDBJ databases">
        <authorList>
            <person name="Iha C."/>
        </authorList>
    </citation>
    <scope>NUCLEOTIDE SEQUENCE</scope>
</reference>
<protein>
    <recommendedName>
        <fullName evidence="3">Pyrimidine 5-nucleotidase</fullName>
    </recommendedName>
</protein>
<dbReference type="Gene3D" id="1.10.150.450">
    <property type="match status" value="1"/>
</dbReference>
<dbReference type="SUPFAM" id="SSF56784">
    <property type="entry name" value="HAD-like"/>
    <property type="match status" value="1"/>
</dbReference>
<dbReference type="Proteomes" id="UP000708148">
    <property type="component" value="Unassembled WGS sequence"/>
</dbReference>
<dbReference type="SFLD" id="SFLDG01132">
    <property type="entry name" value="C1.5.3:_5'-Nucleotidase_Like"/>
    <property type="match status" value="1"/>
</dbReference>
<sequence>MAGEGLASSISHVFIDLDDTMYVNPVVPAIVKRRIIEYMTQRLAVPPDEVEKLCSDLHAEYGTTLCGLLATGYDIDVEEWHQFVEGTLDYGKLIHRDPTLRDMLCRIQQPKYVFTNADYAHTQKCLQCLGVEDCFQGIVCFDSIQKLGQQKGLADRSKVICKPSPLAFELGLEQTGAHACTSVFVDDSQRNVAGARSVGMLSILVSDKGNPCHTGLAIRHIHEFPRVLPQLFDCGSEREELVIPNPIALMAPSSS</sequence>
<evidence type="ECO:0000313" key="1">
    <source>
        <dbReference type="EMBL" id="CAD7696607.1"/>
    </source>
</evidence>
<comment type="caution">
    <text evidence="1">The sequence shown here is derived from an EMBL/GenBank/DDBJ whole genome shotgun (WGS) entry which is preliminary data.</text>
</comment>
<evidence type="ECO:0000313" key="2">
    <source>
        <dbReference type="Proteomes" id="UP000708148"/>
    </source>
</evidence>